<feature type="active site" evidence="10">
    <location>
        <position position="82"/>
    </location>
</feature>
<comment type="catalytic activity">
    <reaction evidence="1 10">
        <text>a (3R)-hydroxyacyl-[ACP] = a (2E)-enoyl-[ACP] + H2O</text>
        <dbReference type="Rhea" id="RHEA:13097"/>
        <dbReference type="Rhea" id="RHEA-COMP:9925"/>
        <dbReference type="Rhea" id="RHEA-COMP:9945"/>
        <dbReference type="ChEBI" id="CHEBI:15377"/>
        <dbReference type="ChEBI" id="CHEBI:78784"/>
        <dbReference type="ChEBI" id="CHEBI:78827"/>
        <dbReference type="EC" id="4.2.1.59"/>
    </reaction>
</comment>
<dbReference type="NCBIfam" id="TIGR01750">
    <property type="entry name" value="fabZ"/>
    <property type="match status" value="1"/>
</dbReference>
<evidence type="ECO:0000256" key="7">
    <source>
        <dbReference type="ARBA" id="ARBA00023098"/>
    </source>
</evidence>
<dbReference type="GO" id="GO:0019171">
    <property type="term" value="F:(3R)-hydroxyacyl-[acyl-carrier-protein] dehydratase activity"/>
    <property type="evidence" value="ECO:0007669"/>
    <property type="project" value="UniProtKB-EC"/>
</dbReference>
<dbReference type="Gene3D" id="3.10.129.10">
    <property type="entry name" value="Hotdog Thioesterase"/>
    <property type="match status" value="1"/>
</dbReference>
<dbReference type="PANTHER" id="PTHR30272">
    <property type="entry name" value="3-HYDROXYACYL-[ACYL-CARRIER-PROTEIN] DEHYDRATASE"/>
    <property type="match status" value="1"/>
</dbReference>
<dbReference type="RefSeq" id="WP_340518410.1">
    <property type="nucleotide sequence ID" value="NZ_JBBLXS010000091.1"/>
</dbReference>
<keyword evidence="7 10" id="KW-0443">Lipid metabolism</keyword>
<dbReference type="PANTHER" id="PTHR30272:SF1">
    <property type="entry name" value="3-HYDROXYACYL-[ACYL-CARRIER-PROTEIN] DEHYDRATASE"/>
    <property type="match status" value="1"/>
</dbReference>
<keyword evidence="4 10" id="KW-0963">Cytoplasm</keyword>
<dbReference type="CDD" id="cd01288">
    <property type="entry name" value="FabZ"/>
    <property type="match status" value="1"/>
</dbReference>
<dbReference type="InterPro" id="IPR029069">
    <property type="entry name" value="HotDog_dom_sf"/>
</dbReference>
<gene>
    <name evidence="10 11" type="primary">fabZ</name>
    <name evidence="11" type="ORF">WMG39_09340</name>
</gene>
<dbReference type="InterPro" id="IPR010084">
    <property type="entry name" value="FabZ"/>
</dbReference>
<dbReference type="Proteomes" id="UP001384579">
    <property type="component" value="Unassembled WGS sequence"/>
</dbReference>
<evidence type="ECO:0000256" key="2">
    <source>
        <dbReference type="ARBA" id="ARBA00004496"/>
    </source>
</evidence>
<dbReference type="HAMAP" id="MF_00406">
    <property type="entry name" value="FabZ"/>
    <property type="match status" value="1"/>
</dbReference>
<sequence length="176" mass="19657">MSTFTEINEINTPNHTNSASVLTENGQDSAIVKSTFTVEEIQQLLPHRYPFALVDKIIDYLPGVRAVGIKNVTFNEPHFQGHFPGRPVMPGVLIVEAMAQVGGIVLAQLPDVEQGLWMFTGIDQVKFRRQVVPGDRLLMTVELLWVKRRRFAKMQAMAEVDGQKACSGELTFSMVD</sequence>
<reference evidence="11 12" key="1">
    <citation type="journal article" date="2020" name="Harmful Algae">
        <title>Molecular and morphological characterization of a novel dihydroanatoxin-a producing Microcoleus species (cyanobacteria) from the Russian River, California, USA.</title>
        <authorList>
            <person name="Conklin K.Y."/>
            <person name="Stancheva R."/>
            <person name="Otten T.G."/>
            <person name="Fadness R."/>
            <person name="Boyer G.L."/>
            <person name="Read B."/>
            <person name="Zhang X."/>
            <person name="Sheath R.G."/>
        </authorList>
    </citation>
    <scope>NUCLEOTIDE SEQUENCE [LARGE SCALE GENOMIC DNA]</scope>
    <source>
        <strain evidence="11 12">PTRS2</strain>
    </source>
</reference>
<evidence type="ECO:0000256" key="4">
    <source>
        <dbReference type="ARBA" id="ARBA00022490"/>
    </source>
</evidence>
<evidence type="ECO:0000313" key="11">
    <source>
        <dbReference type="EMBL" id="MEK0185061.1"/>
    </source>
</evidence>
<keyword evidence="12" id="KW-1185">Reference proteome</keyword>
<dbReference type="InterPro" id="IPR013114">
    <property type="entry name" value="FabA_FabZ"/>
</dbReference>
<dbReference type="Pfam" id="PF07977">
    <property type="entry name" value="FabA"/>
    <property type="match status" value="1"/>
</dbReference>
<evidence type="ECO:0000256" key="8">
    <source>
        <dbReference type="ARBA" id="ARBA00023239"/>
    </source>
</evidence>
<keyword evidence="8 10" id="KW-0456">Lyase</keyword>
<accession>A0ABU8YLC5</accession>
<dbReference type="EMBL" id="JBBLXS010000091">
    <property type="protein sequence ID" value="MEK0185061.1"/>
    <property type="molecule type" value="Genomic_DNA"/>
</dbReference>
<evidence type="ECO:0000256" key="6">
    <source>
        <dbReference type="ARBA" id="ARBA00022556"/>
    </source>
</evidence>
<dbReference type="SUPFAM" id="SSF54637">
    <property type="entry name" value="Thioesterase/thiol ester dehydrase-isomerase"/>
    <property type="match status" value="1"/>
</dbReference>
<comment type="similarity">
    <text evidence="3 10">Belongs to the thioester dehydratase family. FabZ subfamily.</text>
</comment>
<proteinExistence type="inferred from homology"/>
<comment type="function">
    <text evidence="9 10">Involved in unsaturated fatty acids biosynthesis. Catalyzes the dehydration of short chain beta-hydroxyacyl-ACPs and long chain saturated and unsaturated beta-hydroxyacyl-ACPs.</text>
</comment>
<evidence type="ECO:0000256" key="9">
    <source>
        <dbReference type="ARBA" id="ARBA00025049"/>
    </source>
</evidence>
<comment type="caution">
    <text evidence="11">The sequence shown here is derived from an EMBL/GenBank/DDBJ whole genome shotgun (WGS) entry which is preliminary data.</text>
</comment>
<keyword evidence="5 10" id="KW-0444">Lipid biosynthesis</keyword>
<organism evidence="11 12">
    <name type="scientific">Microcoleus anatoxicus PTRS2</name>
    <dbReference type="NCBI Taxonomy" id="2705321"/>
    <lineage>
        <taxon>Bacteria</taxon>
        <taxon>Bacillati</taxon>
        <taxon>Cyanobacteriota</taxon>
        <taxon>Cyanophyceae</taxon>
        <taxon>Oscillatoriophycideae</taxon>
        <taxon>Oscillatoriales</taxon>
        <taxon>Microcoleaceae</taxon>
        <taxon>Microcoleus</taxon>
        <taxon>Microcoleus anatoxicus</taxon>
    </lineage>
</organism>
<evidence type="ECO:0000256" key="10">
    <source>
        <dbReference type="HAMAP-Rule" id="MF_00406"/>
    </source>
</evidence>
<evidence type="ECO:0000256" key="5">
    <source>
        <dbReference type="ARBA" id="ARBA00022516"/>
    </source>
</evidence>
<dbReference type="NCBIfam" id="NF000582">
    <property type="entry name" value="PRK00006.1"/>
    <property type="match status" value="1"/>
</dbReference>
<protein>
    <recommendedName>
        <fullName evidence="10">3-hydroxyacyl-[acyl-carrier-protein] dehydratase FabZ</fullName>
        <ecNumber evidence="10">4.2.1.59</ecNumber>
    </recommendedName>
    <alternativeName>
        <fullName evidence="10">(3R)-hydroxymyristoyl-[acyl-carrier-protein] dehydratase</fullName>
        <shortName evidence="10">(3R)-hydroxymyristoyl-ACP dehydrase</shortName>
    </alternativeName>
    <alternativeName>
        <fullName evidence="10">Beta-hydroxyacyl-ACP dehydratase</fullName>
    </alternativeName>
</protein>
<dbReference type="EC" id="4.2.1.59" evidence="10"/>
<evidence type="ECO:0000256" key="3">
    <source>
        <dbReference type="ARBA" id="ARBA00009174"/>
    </source>
</evidence>
<comment type="subcellular location">
    <subcellularLocation>
        <location evidence="2 10">Cytoplasm</location>
    </subcellularLocation>
</comment>
<name>A0ABU8YLC5_9CYAN</name>
<evidence type="ECO:0000256" key="1">
    <source>
        <dbReference type="ARBA" id="ARBA00001055"/>
    </source>
</evidence>
<evidence type="ECO:0000313" key="12">
    <source>
        <dbReference type="Proteomes" id="UP001384579"/>
    </source>
</evidence>
<keyword evidence="6 10" id="KW-0441">Lipid A biosynthesis</keyword>